<accession>A0A7N6A6F9</accession>
<dbReference type="InParanoid" id="A0A7N6A6F9"/>
<evidence type="ECO:0000313" key="2">
    <source>
        <dbReference type="Proteomes" id="UP000265040"/>
    </source>
</evidence>
<dbReference type="Proteomes" id="UP000265040">
    <property type="component" value="Chromosome 5"/>
</dbReference>
<dbReference type="Ensembl" id="ENSATET00000068438.1">
    <property type="protein sequence ID" value="ENSATEP00000042144.1"/>
    <property type="gene ID" value="ENSATEG00000025280.1"/>
</dbReference>
<proteinExistence type="predicted"/>
<evidence type="ECO:0000313" key="1">
    <source>
        <dbReference type="Ensembl" id="ENSATEP00000042144.1"/>
    </source>
</evidence>
<dbReference type="AlphaFoldDB" id="A0A7N6A6F9"/>
<sequence length="88" mass="9710">LYFMWTTPHNSCKGSTASPKPRIWILRVCLCHLVPACLSVSWLGSVRPPPLLFSPIFCQLSWHPSVIAVGSAVLWSSCPLPGHSLIKK</sequence>
<organism evidence="1 2">
    <name type="scientific">Anabas testudineus</name>
    <name type="common">Climbing perch</name>
    <name type="synonym">Anthias testudineus</name>
    <dbReference type="NCBI Taxonomy" id="64144"/>
    <lineage>
        <taxon>Eukaryota</taxon>
        <taxon>Metazoa</taxon>
        <taxon>Chordata</taxon>
        <taxon>Craniata</taxon>
        <taxon>Vertebrata</taxon>
        <taxon>Euteleostomi</taxon>
        <taxon>Actinopterygii</taxon>
        <taxon>Neopterygii</taxon>
        <taxon>Teleostei</taxon>
        <taxon>Neoteleostei</taxon>
        <taxon>Acanthomorphata</taxon>
        <taxon>Anabantaria</taxon>
        <taxon>Anabantiformes</taxon>
        <taxon>Anabantoidei</taxon>
        <taxon>Anabantidae</taxon>
        <taxon>Anabas</taxon>
    </lineage>
</organism>
<reference evidence="1" key="3">
    <citation type="submission" date="2025-09" db="UniProtKB">
        <authorList>
            <consortium name="Ensembl"/>
        </authorList>
    </citation>
    <scope>IDENTIFICATION</scope>
</reference>
<keyword evidence="2" id="KW-1185">Reference proteome</keyword>
<protein>
    <submittedName>
        <fullName evidence="1">Uncharacterized protein</fullName>
    </submittedName>
</protein>
<reference evidence="1" key="1">
    <citation type="submission" date="2021-04" db="EMBL/GenBank/DDBJ databases">
        <authorList>
            <consortium name="Wellcome Sanger Institute Data Sharing"/>
        </authorList>
    </citation>
    <scope>NUCLEOTIDE SEQUENCE [LARGE SCALE GENOMIC DNA]</scope>
</reference>
<reference evidence="1" key="2">
    <citation type="submission" date="2025-08" db="UniProtKB">
        <authorList>
            <consortium name="Ensembl"/>
        </authorList>
    </citation>
    <scope>IDENTIFICATION</scope>
</reference>
<name>A0A7N6A6F9_ANATE</name>